<accession>A0A915TYY6</accession>
<keyword evidence="2" id="KW-1185">Reference proteome</keyword>
<organism evidence="1 2">
    <name type="scientific">Desulfolithobacter dissulfuricans</name>
    <dbReference type="NCBI Taxonomy" id="2795293"/>
    <lineage>
        <taxon>Bacteria</taxon>
        <taxon>Pseudomonadati</taxon>
        <taxon>Thermodesulfobacteriota</taxon>
        <taxon>Desulfobulbia</taxon>
        <taxon>Desulfobulbales</taxon>
        <taxon>Desulfobulbaceae</taxon>
        <taxon>Desulfolithobacter</taxon>
    </lineage>
</organism>
<dbReference type="RefSeq" id="WP_267928448.1">
    <property type="nucleotide sequence ID" value="NZ_AP024233.1"/>
</dbReference>
<sequence length="55" mass="5936">MLQARAAGEDETVGVYPLVRTEVTGVDLVNDEATLITTVGEFNLSSIHGVYEPEQ</sequence>
<name>A0A915TYY6_9BACT</name>
<dbReference type="KEGG" id="ddu:GF1_09190"/>
<protein>
    <submittedName>
        <fullName evidence="1">Uncharacterized protein</fullName>
    </submittedName>
</protein>
<evidence type="ECO:0000313" key="2">
    <source>
        <dbReference type="Proteomes" id="UP001063350"/>
    </source>
</evidence>
<proteinExistence type="predicted"/>
<evidence type="ECO:0000313" key="1">
    <source>
        <dbReference type="EMBL" id="BCO08543.1"/>
    </source>
</evidence>
<gene>
    <name evidence="1" type="ORF">GF1_09190</name>
</gene>
<dbReference type="Proteomes" id="UP001063350">
    <property type="component" value="Chromosome"/>
</dbReference>
<dbReference type="AlphaFoldDB" id="A0A915TYY6"/>
<dbReference type="EMBL" id="AP024233">
    <property type="protein sequence ID" value="BCO08543.1"/>
    <property type="molecule type" value="Genomic_DNA"/>
</dbReference>
<reference evidence="1" key="1">
    <citation type="submission" date="2020-12" db="EMBL/GenBank/DDBJ databases">
        <title>Desulfobium dissulfuricans gen. nov., sp. nov., a novel mesophilic, sulfate-reducing bacterium isolated from a deep-sea hydrothermal vent.</title>
        <authorList>
            <person name="Hashimoto Y."/>
            <person name="Tame A."/>
            <person name="Sawayama S."/>
            <person name="Miyazaki J."/>
            <person name="Takai K."/>
            <person name="Nakagawa S."/>
        </authorList>
    </citation>
    <scope>NUCLEOTIDE SEQUENCE</scope>
    <source>
        <strain evidence="1">GF1</strain>
    </source>
</reference>